<feature type="domain" description="Amidohydrolase-related" evidence="2">
    <location>
        <begin position="282"/>
        <end position="395"/>
    </location>
</feature>
<protein>
    <submittedName>
        <fullName evidence="3">Amidohydrolase family protein</fullName>
    </submittedName>
</protein>
<proteinExistence type="predicted"/>
<dbReference type="Gene3D" id="3.20.20.140">
    <property type="entry name" value="Metal-dependent hydrolases"/>
    <property type="match status" value="1"/>
</dbReference>
<feature type="chain" id="PRO_5035160003" evidence="1">
    <location>
        <begin position="21"/>
        <end position="423"/>
    </location>
</feature>
<comment type="caution">
    <text evidence="3">The sequence shown here is derived from an EMBL/GenBank/DDBJ whole genome shotgun (WGS) entry which is preliminary data.</text>
</comment>
<reference evidence="3" key="2">
    <citation type="submission" date="2020-08" db="EMBL/GenBank/DDBJ databases">
        <authorList>
            <person name="Lai Q."/>
        </authorList>
    </citation>
    <scope>NUCLEOTIDE SEQUENCE</scope>
    <source>
        <strain evidence="3">S27-2</strain>
    </source>
</reference>
<dbReference type="SUPFAM" id="SSF51556">
    <property type="entry name" value="Metallo-dependent hydrolases"/>
    <property type="match status" value="1"/>
</dbReference>
<evidence type="ECO:0000313" key="4">
    <source>
        <dbReference type="Proteomes" id="UP000601768"/>
    </source>
</evidence>
<dbReference type="InterPro" id="IPR032466">
    <property type="entry name" value="Metal_Hydrolase"/>
</dbReference>
<dbReference type="PANTHER" id="PTHR43135">
    <property type="entry name" value="ALPHA-D-RIBOSE 1-METHYLPHOSPHONATE 5-TRIPHOSPHATE DIPHOSPHATASE"/>
    <property type="match status" value="1"/>
</dbReference>
<organism evidence="3 4">
    <name type="scientific">Neptunicella marina</name>
    <dbReference type="NCBI Taxonomy" id="2125989"/>
    <lineage>
        <taxon>Bacteria</taxon>
        <taxon>Pseudomonadati</taxon>
        <taxon>Pseudomonadota</taxon>
        <taxon>Gammaproteobacteria</taxon>
        <taxon>Alteromonadales</taxon>
        <taxon>Alteromonadaceae</taxon>
        <taxon>Neptunicella</taxon>
    </lineage>
</organism>
<evidence type="ECO:0000259" key="2">
    <source>
        <dbReference type="Pfam" id="PF01979"/>
    </source>
</evidence>
<feature type="signal peptide" evidence="1">
    <location>
        <begin position="1"/>
        <end position="20"/>
    </location>
</feature>
<keyword evidence="1" id="KW-0732">Signal</keyword>
<reference evidence="3" key="1">
    <citation type="journal article" date="2018" name="Int. J. Syst. Evol. Microbiol.">
        <title>Neptunicella marina gen. nov., sp. nov., isolated from surface seawater.</title>
        <authorList>
            <person name="Liu X."/>
            <person name="Lai Q."/>
            <person name="Du Y."/>
            <person name="Zhang X."/>
            <person name="Liu Z."/>
            <person name="Sun F."/>
            <person name="Shao Z."/>
        </authorList>
    </citation>
    <scope>NUCLEOTIDE SEQUENCE</scope>
    <source>
        <strain evidence="3">S27-2</strain>
    </source>
</reference>
<dbReference type="RefSeq" id="WP_186504960.1">
    <property type="nucleotide sequence ID" value="NZ_JACNEP010000001.1"/>
</dbReference>
<dbReference type="InterPro" id="IPR006680">
    <property type="entry name" value="Amidohydro-rel"/>
</dbReference>
<accession>A0A8J6IQ50</accession>
<dbReference type="InterPro" id="IPR051781">
    <property type="entry name" value="Metallo-dep_Hydrolase"/>
</dbReference>
<gene>
    <name evidence="3" type="ORF">H8B19_01270</name>
</gene>
<dbReference type="PANTHER" id="PTHR43135:SF3">
    <property type="entry name" value="ALPHA-D-RIBOSE 1-METHYLPHOSPHONATE 5-TRIPHOSPHATE DIPHOSPHATASE"/>
    <property type="match status" value="1"/>
</dbReference>
<dbReference type="Proteomes" id="UP000601768">
    <property type="component" value="Unassembled WGS sequence"/>
</dbReference>
<name>A0A8J6IQ50_9ALTE</name>
<dbReference type="EMBL" id="JACNEP010000001">
    <property type="protein sequence ID" value="MBC3764489.1"/>
    <property type="molecule type" value="Genomic_DNA"/>
</dbReference>
<dbReference type="AlphaFoldDB" id="A0A8J6IQ50"/>
<keyword evidence="4" id="KW-1185">Reference proteome</keyword>
<dbReference type="SUPFAM" id="SSF51338">
    <property type="entry name" value="Composite domain of metallo-dependent hydrolases"/>
    <property type="match status" value="1"/>
</dbReference>
<dbReference type="Pfam" id="PF01979">
    <property type="entry name" value="Amidohydro_1"/>
    <property type="match status" value="1"/>
</dbReference>
<evidence type="ECO:0000256" key="1">
    <source>
        <dbReference type="SAM" id="SignalP"/>
    </source>
</evidence>
<evidence type="ECO:0000313" key="3">
    <source>
        <dbReference type="EMBL" id="MBC3764489.1"/>
    </source>
</evidence>
<dbReference type="InterPro" id="IPR011059">
    <property type="entry name" value="Metal-dep_hydrolase_composite"/>
</dbReference>
<dbReference type="GO" id="GO:0016810">
    <property type="term" value="F:hydrolase activity, acting on carbon-nitrogen (but not peptide) bonds"/>
    <property type="evidence" value="ECO:0007669"/>
    <property type="project" value="InterPro"/>
</dbReference>
<sequence length="423" mass="44945">MKKLIISLTLTSLFSASVLAEKVAIVGGTMHTLSKQGSVTDKALLIDGERIKAIVDINAIPKDYRQIDAADKVVTPGLIGAQTQLGLEEVGSWAGTVDASVSPSDYSPYGAALDVSYALNPASSLIPVARIEGVTSAATSINYTHAMFKGQGAILSLGEGDNLVRPQAFTRIDVSNNGADDASGSRAALWPVLENALAEVEARNGRKLALSAEYHGQLNPADINALLAVVAGDEPLLIGAHRVADIKQVIALKQRHPKLNVVLLYATEGWMLAKEIAVANIPVILNPESNLPYSFDQLAATMANAGRLADAGVMVSIGVETHNIRLMTQHAGNAVANGLSWIDGLAALTINTAKIYGIDNDYGSLEAGKVADVVIWNGDPLEVMNAPENVIIHGKQIDMVSRQTKLRDRYLNRDAKLPVQFQH</sequence>